<name>A0AAV3RAC4_LITER</name>
<reference evidence="2 3" key="1">
    <citation type="submission" date="2024-01" db="EMBL/GenBank/DDBJ databases">
        <title>The complete chloroplast genome sequence of Lithospermum erythrorhizon: insights into the phylogenetic relationship among Boraginaceae species and the maternal lineages of purple gromwells.</title>
        <authorList>
            <person name="Okada T."/>
            <person name="Watanabe K."/>
        </authorList>
    </citation>
    <scope>NUCLEOTIDE SEQUENCE [LARGE SCALE GENOMIC DNA]</scope>
</reference>
<sequence length="125" mass="14892">MGGKLLDGDNMTHNHKNDSYVLHKQRNGMLYSIKGVHSRSFFCQIDYKNLLPKLVRMRSAPGRYDRDRYCEYHREHGNDTNECRILKAEIEKLIKQGHLKEFIERENLRDTPRQNHRSPPRDNCP</sequence>
<dbReference type="EMBL" id="BAABME010008518">
    <property type="protein sequence ID" value="GAA0173260.1"/>
    <property type="molecule type" value="Genomic_DNA"/>
</dbReference>
<feature type="compositionally biased region" description="Basic and acidic residues" evidence="1">
    <location>
        <begin position="103"/>
        <end position="113"/>
    </location>
</feature>
<accession>A0AAV3RAC4</accession>
<dbReference type="AlphaFoldDB" id="A0AAV3RAC4"/>
<evidence type="ECO:0000313" key="3">
    <source>
        <dbReference type="Proteomes" id="UP001454036"/>
    </source>
</evidence>
<keyword evidence="3" id="KW-1185">Reference proteome</keyword>
<feature type="region of interest" description="Disordered" evidence="1">
    <location>
        <begin position="103"/>
        <end position="125"/>
    </location>
</feature>
<comment type="caution">
    <text evidence="2">The sequence shown here is derived from an EMBL/GenBank/DDBJ whole genome shotgun (WGS) entry which is preliminary data.</text>
</comment>
<organism evidence="2 3">
    <name type="scientific">Lithospermum erythrorhizon</name>
    <name type="common">Purple gromwell</name>
    <name type="synonym">Lithospermum officinale var. erythrorhizon</name>
    <dbReference type="NCBI Taxonomy" id="34254"/>
    <lineage>
        <taxon>Eukaryota</taxon>
        <taxon>Viridiplantae</taxon>
        <taxon>Streptophyta</taxon>
        <taxon>Embryophyta</taxon>
        <taxon>Tracheophyta</taxon>
        <taxon>Spermatophyta</taxon>
        <taxon>Magnoliopsida</taxon>
        <taxon>eudicotyledons</taxon>
        <taxon>Gunneridae</taxon>
        <taxon>Pentapetalae</taxon>
        <taxon>asterids</taxon>
        <taxon>lamiids</taxon>
        <taxon>Boraginales</taxon>
        <taxon>Boraginaceae</taxon>
        <taxon>Boraginoideae</taxon>
        <taxon>Lithospermeae</taxon>
        <taxon>Lithospermum</taxon>
    </lineage>
</organism>
<proteinExistence type="predicted"/>
<gene>
    <name evidence="2" type="ORF">LIER_26915</name>
</gene>
<evidence type="ECO:0000313" key="2">
    <source>
        <dbReference type="EMBL" id="GAA0173260.1"/>
    </source>
</evidence>
<evidence type="ECO:0000256" key="1">
    <source>
        <dbReference type="SAM" id="MobiDB-lite"/>
    </source>
</evidence>
<protein>
    <submittedName>
        <fullName evidence="2">Uncharacterized protein</fullName>
    </submittedName>
</protein>
<dbReference type="Proteomes" id="UP001454036">
    <property type="component" value="Unassembled WGS sequence"/>
</dbReference>